<dbReference type="InterPro" id="IPR040442">
    <property type="entry name" value="Pyrv_kinase-like_dom_sf"/>
</dbReference>
<accession>A0A6N6WN19</accession>
<protein>
    <submittedName>
        <fullName evidence="8">CoA ester lyase</fullName>
    </submittedName>
</protein>
<dbReference type="AlphaFoldDB" id="A0A6N6WN19"/>
<evidence type="ECO:0000256" key="4">
    <source>
        <dbReference type="PIRSR" id="PIRSR015582-1"/>
    </source>
</evidence>
<comment type="cofactor">
    <cofactor evidence="1">
        <name>Mg(2+)</name>
        <dbReference type="ChEBI" id="CHEBI:18420"/>
    </cofactor>
</comment>
<feature type="binding site" evidence="5">
    <location>
        <position position="114"/>
    </location>
    <ligand>
        <name>Mg(2+)</name>
        <dbReference type="ChEBI" id="CHEBI:18420"/>
    </ligand>
</feature>
<evidence type="ECO:0000313" key="8">
    <source>
        <dbReference type="EMBL" id="KAE8761368.1"/>
    </source>
</evidence>
<evidence type="ECO:0000256" key="5">
    <source>
        <dbReference type="PIRSR" id="PIRSR015582-2"/>
    </source>
</evidence>
<dbReference type="RefSeq" id="WP_154558377.1">
    <property type="nucleotide sequence ID" value="NZ_VOSW01000004.1"/>
</dbReference>
<keyword evidence="8" id="KW-0456">Lyase</keyword>
<dbReference type="PANTHER" id="PTHR32308">
    <property type="entry name" value="LYASE BETA SUBUNIT, PUTATIVE (AFU_ORTHOLOGUE AFUA_4G13030)-RELATED"/>
    <property type="match status" value="1"/>
</dbReference>
<sequence length="287" mass="29990">MRSFLFVPGIRPERFNKALTSGADTVIVDLEDAVAEADKAQARQYVADGASAFGASTTRVLVRINGFGTPWFDDDLALLTARGIDGVVLPKAESAEALLNVARVSGKPILPIVESALGVWQVLEVVRAPGVERLVFGSVDFELDLDCSGSWDALLYARSRIVLASRVAGLLPPVDGVTVTLDDTAQLAADASAARRLGFGGKLCIHPKQVAQVNASFSPGEDELAKAREVVEAFERAGGGAVSVDGRMVDLPVLLKARRQLAMAGGSTGARNSNAPDSGCVSESCVG</sequence>
<dbReference type="GO" id="GO:0016829">
    <property type="term" value="F:lyase activity"/>
    <property type="evidence" value="ECO:0007669"/>
    <property type="project" value="UniProtKB-KW"/>
</dbReference>
<dbReference type="Proteomes" id="UP000463700">
    <property type="component" value="Unassembled WGS sequence"/>
</dbReference>
<gene>
    <name evidence="8" type="ORF">FSO04_03460</name>
</gene>
<evidence type="ECO:0000259" key="7">
    <source>
        <dbReference type="Pfam" id="PF03328"/>
    </source>
</evidence>
<dbReference type="GO" id="GO:0000287">
    <property type="term" value="F:magnesium ion binding"/>
    <property type="evidence" value="ECO:0007669"/>
    <property type="project" value="TreeGrafter"/>
</dbReference>
<keyword evidence="3 5" id="KW-0460">Magnesium</keyword>
<name>A0A6N6WN19_9BURK</name>
<evidence type="ECO:0000256" key="3">
    <source>
        <dbReference type="ARBA" id="ARBA00022842"/>
    </source>
</evidence>
<evidence type="ECO:0000256" key="6">
    <source>
        <dbReference type="SAM" id="MobiDB-lite"/>
    </source>
</evidence>
<feature type="binding site" evidence="4">
    <location>
        <position position="63"/>
    </location>
    <ligand>
        <name>substrate</name>
    </ligand>
</feature>
<dbReference type="Pfam" id="PF03328">
    <property type="entry name" value="HpcH_HpaI"/>
    <property type="match status" value="1"/>
</dbReference>
<dbReference type="EMBL" id="VOSW01000004">
    <property type="protein sequence ID" value="KAE8761368.1"/>
    <property type="molecule type" value="Genomic_DNA"/>
</dbReference>
<dbReference type="Gene3D" id="3.20.20.60">
    <property type="entry name" value="Phosphoenolpyruvate-binding domains"/>
    <property type="match status" value="1"/>
</dbReference>
<dbReference type="InterPro" id="IPR005000">
    <property type="entry name" value="Aldolase/citrate-lyase_domain"/>
</dbReference>
<reference evidence="8 9" key="1">
    <citation type="journal article" date="2020" name="Int. J. Syst. Evol. Microbiol.">
        <title>Paraburkholderia madseniana sp. nov., a phenolic acid-degrading bacterium isolated from acidic forest soil.</title>
        <authorList>
            <person name="Wilhelm R.C."/>
            <person name="Murphy S.J.L."/>
            <person name="Feriancek N.M."/>
            <person name="Karasz D.C."/>
            <person name="DeRito C.M."/>
            <person name="Newman J.D."/>
            <person name="Buckley D.H."/>
        </authorList>
    </citation>
    <scope>NUCLEOTIDE SEQUENCE [LARGE SCALE GENOMIC DNA]</scope>
    <source>
        <strain evidence="8 9">RP11</strain>
    </source>
</reference>
<evidence type="ECO:0000256" key="2">
    <source>
        <dbReference type="ARBA" id="ARBA00022723"/>
    </source>
</evidence>
<dbReference type="SUPFAM" id="SSF51621">
    <property type="entry name" value="Phosphoenolpyruvate/pyruvate domain"/>
    <property type="match status" value="1"/>
</dbReference>
<dbReference type="InterPro" id="IPR011206">
    <property type="entry name" value="Citrate_lyase_beta/mcl1/mcl2"/>
</dbReference>
<dbReference type="OrthoDB" id="348111at2"/>
<comment type="caution">
    <text evidence="8">The sequence shown here is derived from an EMBL/GenBank/DDBJ whole genome shotgun (WGS) entry which is preliminary data.</text>
</comment>
<feature type="binding site" evidence="4">
    <location>
        <position position="114"/>
    </location>
    <ligand>
        <name>substrate</name>
    </ligand>
</feature>
<feature type="region of interest" description="Disordered" evidence="6">
    <location>
        <begin position="265"/>
        <end position="287"/>
    </location>
</feature>
<dbReference type="PIRSF" id="PIRSF015582">
    <property type="entry name" value="Cit_lyase_B"/>
    <property type="match status" value="1"/>
</dbReference>
<feature type="domain" description="HpcH/HpaI aldolase/citrate lyase" evidence="7">
    <location>
        <begin position="2"/>
        <end position="207"/>
    </location>
</feature>
<organism evidence="8 9">
    <name type="scientific">Paraburkholderia madseniana</name>
    <dbReference type="NCBI Taxonomy" id="2599607"/>
    <lineage>
        <taxon>Bacteria</taxon>
        <taxon>Pseudomonadati</taxon>
        <taxon>Pseudomonadota</taxon>
        <taxon>Betaproteobacteria</taxon>
        <taxon>Burkholderiales</taxon>
        <taxon>Burkholderiaceae</taxon>
        <taxon>Paraburkholderia</taxon>
    </lineage>
</organism>
<evidence type="ECO:0000313" key="9">
    <source>
        <dbReference type="Proteomes" id="UP000463700"/>
    </source>
</evidence>
<evidence type="ECO:0000256" key="1">
    <source>
        <dbReference type="ARBA" id="ARBA00001946"/>
    </source>
</evidence>
<keyword evidence="2 5" id="KW-0479">Metal-binding</keyword>
<feature type="binding site" evidence="5">
    <location>
        <position position="140"/>
    </location>
    <ligand>
        <name>Mg(2+)</name>
        <dbReference type="ChEBI" id="CHEBI:18420"/>
    </ligand>
</feature>
<proteinExistence type="predicted"/>
<dbReference type="PANTHER" id="PTHR32308:SF10">
    <property type="entry name" value="CITRATE LYASE SUBUNIT BETA"/>
    <property type="match status" value="1"/>
</dbReference>
<dbReference type="InterPro" id="IPR015813">
    <property type="entry name" value="Pyrv/PenolPyrv_kinase-like_dom"/>
</dbReference>
<dbReference type="GO" id="GO:0006107">
    <property type="term" value="P:oxaloacetate metabolic process"/>
    <property type="evidence" value="ECO:0007669"/>
    <property type="project" value="TreeGrafter"/>
</dbReference>